<feature type="compositionally biased region" description="Low complexity" evidence="1">
    <location>
        <begin position="1"/>
        <end position="13"/>
    </location>
</feature>
<gene>
    <name evidence="3" type="ordered locus">VIT_13s0158g00410</name>
</gene>
<dbReference type="InParanoid" id="F6HHZ0"/>
<feature type="region of interest" description="Disordered" evidence="1">
    <location>
        <begin position="220"/>
        <end position="243"/>
    </location>
</feature>
<dbReference type="OrthoDB" id="1720039at2759"/>
<proteinExistence type="predicted"/>
<keyword evidence="4" id="KW-1185">Reference proteome</keyword>
<organism evidence="3 4">
    <name type="scientific">Vitis vinifera</name>
    <name type="common">Grape</name>
    <dbReference type="NCBI Taxonomy" id="29760"/>
    <lineage>
        <taxon>Eukaryota</taxon>
        <taxon>Viridiplantae</taxon>
        <taxon>Streptophyta</taxon>
        <taxon>Embryophyta</taxon>
        <taxon>Tracheophyta</taxon>
        <taxon>Spermatophyta</taxon>
        <taxon>Magnoliopsida</taxon>
        <taxon>eudicotyledons</taxon>
        <taxon>Gunneridae</taxon>
        <taxon>Pentapetalae</taxon>
        <taxon>rosids</taxon>
        <taxon>Vitales</taxon>
        <taxon>Vitaceae</taxon>
        <taxon>Viteae</taxon>
        <taxon>Vitis</taxon>
    </lineage>
</organism>
<feature type="compositionally biased region" description="Polar residues" evidence="1">
    <location>
        <begin position="795"/>
        <end position="804"/>
    </location>
</feature>
<feature type="compositionally biased region" description="Polar residues" evidence="1">
    <location>
        <begin position="571"/>
        <end position="580"/>
    </location>
</feature>
<dbReference type="PANTHER" id="PTHR31286:SF99">
    <property type="entry name" value="DUF4283 DOMAIN-CONTAINING PROTEIN"/>
    <property type="match status" value="1"/>
</dbReference>
<name>F6HHZ0_VITVI</name>
<feature type="compositionally biased region" description="Basic and acidic residues" evidence="1">
    <location>
        <begin position="556"/>
        <end position="567"/>
    </location>
</feature>
<dbReference type="ExpressionAtlas" id="F6HHZ0">
    <property type="expression patterns" value="baseline and differential"/>
</dbReference>
<feature type="region of interest" description="Disordered" evidence="1">
    <location>
        <begin position="312"/>
        <end position="354"/>
    </location>
</feature>
<dbReference type="InterPro" id="IPR040256">
    <property type="entry name" value="At4g02000-like"/>
</dbReference>
<dbReference type="Proteomes" id="UP000009183">
    <property type="component" value="Chromosome 13"/>
</dbReference>
<evidence type="ECO:0000313" key="3">
    <source>
        <dbReference type="EMBL" id="CCB51836.1"/>
    </source>
</evidence>
<reference evidence="4" key="1">
    <citation type="journal article" date="2007" name="Nature">
        <title>The grapevine genome sequence suggests ancestral hexaploidization in major angiosperm phyla.</title>
        <authorList>
            <consortium name="The French-Italian Public Consortium for Grapevine Genome Characterization."/>
            <person name="Jaillon O."/>
            <person name="Aury J.-M."/>
            <person name="Noel B."/>
            <person name="Policriti A."/>
            <person name="Clepet C."/>
            <person name="Casagrande A."/>
            <person name="Choisne N."/>
            <person name="Aubourg S."/>
            <person name="Vitulo N."/>
            <person name="Jubin C."/>
            <person name="Vezzi A."/>
            <person name="Legeai F."/>
            <person name="Hugueney P."/>
            <person name="Dasilva C."/>
            <person name="Horner D."/>
            <person name="Mica E."/>
            <person name="Jublot D."/>
            <person name="Poulain J."/>
            <person name="Bruyere C."/>
            <person name="Billault A."/>
            <person name="Segurens B."/>
            <person name="Gouyvenoux M."/>
            <person name="Ugarte E."/>
            <person name="Cattonaro F."/>
            <person name="Anthouard V."/>
            <person name="Vico V."/>
            <person name="Del Fabbro C."/>
            <person name="Alaux M."/>
            <person name="Di Gaspero G."/>
            <person name="Dumas V."/>
            <person name="Felice N."/>
            <person name="Paillard S."/>
            <person name="Juman I."/>
            <person name="Moroldo M."/>
            <person name="Scalabrin S."/>
            <person name="Canaguier A."/>
            <person name="Le Clainche I."/>
            <person name="Malacrida G."/>
            <person name="Durand E."/>
            <person name="Pesole G."/>
            <person name="Laucou V."/>
            <person name="Chatelet P."/>
            <person name="Merdinoglu D."/>
            <person name="Delledonne M."/>
            <person name="Pezzotti M."/>
            <person name="Lecharny A."/>
            <person name="Scarpelli C."/>
            <person name="Artiguenave F."/>
            <person name="Pe M.E."/>
            <person name="Valle G."/>
            <person name="Morgante M."/>
            <person name="Caboche M."/>
            <person name="Adam-Blondon A.-F."/>
            <person name="Weissenbach J."/>
            <person name="Quetier F."/>
            <person name="Wincker P."/>
        </authorList>
    </citation>
    <scope>NUCLEOTIDE SEQUENCE [LARGE SCALE GENOMIC DNA]</scope>
    <source>
        <strain evidence="4">cv. Pinot noir / PN40024</strain>
    </source>
</reference>
<feature type="region of interest" description="Disordered" evidence="1">
    <location>
        <begin position="376"/>
        <end position="401"/>
    </location>
</feature>
<evidence type="ECO:0000313" key="4">
    <source>
        <dbReference type="Proteomes" id="UP000009183"/>
    </source>
</evidence>
<dbReference type="Pfam" id="PF14111">
    <property type="entry name" value="DUF4283"/>
    <property type="match status" value="1"/>
</dbReference>
<accession>F6HHZ0</accession>
<dbReference type="EMBL" id="FN595762">
    <property type="protein sequence ID" value="CCB51836.1"/>
    <property type="molecule type" value="Genomic_DNA"/>
</dbReference>
<dbReference type="InterPro" id="IPR025558">
    <property type="entry name" value="DUF4283"/>
</dbReference>
<evidence type="ECO:0000259" key="2">
    <source>
        <dbReference type="Pfam" id="PF14111"/>
    </source>
</evidence>
<feature type="region of interest" description="Disordered" evidence="1">
    <location>
        <begin position="556"/>
        <end position="580"/>
    </location>
</feature>
<dbReference type="HOGENOM" id="CLU_323503_0_0_1"/>
<sequence>MASPTSPSNPTTSEDAPTDGTSRIPNSDLGDGPKLRYSPTELARLREQWKYSLIAKVLGKKLQLQYYRDHLLRLWSAEGSLKIIELGCEFFVLKFSEFLDYEKVRKGVPWLIHGYYIAIRPWSENFKPSEATITHTWVWARLPELPIEYYDKEVLFEIGEAIGRPIKIDPITERQEKGRFARICIEVDLRRPLIAHVDLAGLQQKIEYEGHVGQLQQLPLPQSSQAPSHRANSGSKSGLRARGLEQVNPLFPATVLKEPRGKSAITSVSITSPCVEMNLESNKLLGKKRHLQPGEGTSSYVRAEDVPLAVGKLPSPMETPTGHLPPSLEPKMSSKLSGKSAKLPQDSLQQPQNHQAYPLLPSPTESCSNIVASPVTNNPRPTKGLVVSPPQKGSCFPTSSTSKASLNLDHIVTSSVTNNPRPTQGLVVSPPQKASCFPTSSTSKASPNLNCIVASPVSNTQRPTEGLVVFPEQKASCFPTSSTSKASSNLDHIVTSSVTNNPRPTQGLVASPLQKASCFPTSFPAAINASKQTASPQPSPMPNFNFHSLEIKDFSDPEDAERKRGEEMELSSENHPNDFSIQRTPRVFRTEPNTPNFGIRVNFSRTAHQHKIRFIQPETSSTMHHTWATIPASYPKKVLVWNHAEAGNLNFVPAMKELIQMHKPSIILLLEPRIFGADANQVIKDIGFSGSHLLVPDGLAHGIWILWKGEDVHVEVSSSTSAQVHIAVEVIAKAQNRMLYGDTCAQPWGSAGYFYNPNEPRYSSSPESEFSLSENEQTPMEKHKNTSIGDHGSSIPHNNHNSEAPSPQPFTTQPSSAISIPKPTSEKTAIHGTSLMRNSDPSGPNGDDGTDSTVPNIKIPSTELASLRAPWEHCLIAKVLGKRVRLRYYYDRPS</sequence>
<feature type="compositionally biased region" description="Low complexity" evidence="1">
    <location>
        <begin position="763"/>
        <end position="776"/>
    </location>
</feature>
<dbReference type="STRING" id="29760.F6HHZ0"/>
<dbReference type="AlphaFoldDB" id="F6HHZ0"/>
<dbReference type="PANTHER" id="PTHR31286">
    <property type="entry name" value="GLYCINE-RICH CELL WALL STRUCTURAL PROTEIN 1.8-LIKE"/>
    <property type="match status" value="1"/>
</dbReference>
<dbReference type="eggNOG" id="KOG1075">
    <property type="taxonomic scope" value="Eukaryota"/>
</dbReference>
<evidence type="ECO:0000256" key="1">
    <source>
        <dbReference type="SAM" id="MobiDB-lite"/>
    </source>
</evidence>
<feature type="region of interest" description="Disordered" evidence="1">
    <location>
        <begin position="1"/>
        <end position="34"/>
    </location>
</feature>
<feature type="domain" description="DUF4283" evidence="2">
    <location>
        <begin position="46"/>
        <end position="130"/>
    </location>
</feature>
<feature type="region of interest" description="Disordered" evidence="1">
    <location>
        <begin position="763"/>
        <end position="857"/>
    </location>
</feature>
<protein>
    <recommendedName>
        <fullName evidence="2">DUF4283 domain-containing protein</fullName>
    </recommendedName>
</protein>
<dbReference type="PaxDb" id="29760-VIT_13s0158g00410.t01"/>